<organism evidence="2 3">
    <name type="scientific">Anopheles culicifacies</name>
    <dbReference type="NCBI Taxonomy" id="139723"/>
    <lineage>
        <taxon>Eukaryota</taxon>
        <taxon>Metazoa</taxon>
        <taxon>Ecdysozoa</taxon>
        <taxon>Arthropoda</taxon>
        <taxon>Hexapoda</taxon>
        <taxon>Insecta</taxon>
        <taxon>Pterygota</taxon>
        <taxon>Neoptera</taxon>
        <taxon>Endopterygota</taxon>
        <taxon>Diptera</taxon>
        <taxon>Nematocera</taxon>
        <taxon>Culicoidea</taxon>
        <taxon>Culicidae</taxon>
        <taxon>Anophelinae</taxon>
        <taxon>Anopheles</taxon>
        <taxon>culicifacies species complex</taxon>
    </lineage>
</organism>
<reference evidence="3" key="1">
    <citation type="submission" date="2013-09" db="EMBL/GenBank/DDBJ databases">
        <title>The Genome Sequence of Anopheles culicifacies species A.</title>
        <authorList>
            <consortium name="The Broad Institute Genomics Platform"/>
            <person name="Neafsey D.E."/>
            <person name="Besansky N."/>
            <person name="Howell P."/>
            <person name="Walton C."/>
            <person name="Young S.K."/>
            <person name="Zeng Q."/>
            <person name="Gargeya S."/>
            <person name="Fitzgerald M."/>
            <person name="Haas B."/>
            <person name="Abouelleil A."/>
            <person name="Allen A.W."/>
            <person name="Alvarado L."/>
            <person name="Arachchi H.M."/>
            <person name="Berlin A.M."/>
            <person name="Chapman S.B."/>
            <person name="Gainer-Dewar J."/>
            <person name="Goldberg J."/>
            <person name="Griggs A."/>
            <person name="Gujja S."/>
            <person name="Hansen M."/>
            <person name="Howarth C."/>
            <person name="Imamovic A."/>
            <person name="Ireland A."/>
            <person name="Larimer J."/>
            <person name="McCowan C."/>
            <person name="Murphy C."/>
            <person name="Pearson M."/>
            <person name="Poon T.W."/>
            <person name="Priest M."/>
            <person name="Roberts A."/>
            <person name="Saif S."/>
            <person name="Shea T."/>
            <person name="Sisk P."/>
            <person name="Sykes S."/>
            <person name="Wortman J."/>
            <person name="Nusbaum C."/>
            <person name="Birren B."/>
        </authorList>
    </citation>
    <scope>NUCLEOTIDE SEQUENCE [LARGE SCALE GENOMIC DNA]</scope>
    <source>
        <strain evidence="3">A-37</strain>
    </source>
</reference>
<dbReference type="Proteomes" id="UP000075883">
    <property type="component" value="Unassembled WGS sequence"/>
</dbReference>
<evidence type="ECO:0000313" key="2">
    <source>
        <dbReference type="EnsemblMetazoa" id="ACUA013454-PA"/>
    </source>
</evidence>
<dbReference type="InterPro" id="IPR045864">
    <property type="entry name" value="aa-tRNA-synth_II/BPL/LPL"/>
</dbReference>
<accession>A0A182MAF8</accession>
<sequence length="351" mass="39894">MARPGKSMFDLLQACRRSKFLDFSLDNTTILRDLRLTSVGQLLSDNLHAEWNQRGSCSSSVPVFIGKSNLTLKENIAKVQRQTKVTKLPIGITMEQRRTNQQVMIGNGFTLELPKALELCTSYLLPSTMANQFLYLLQRQCKIWWMRLSNDPGRYFISDMRLNENTNQMTSVSIYARFLDRSEHMTEVELEQLDVSLNSEFAGTSTAIVRVSNNLNRSTLAFLMDALESAPLEKCVKINRKIAPFKCGIVCQIEDKYAQDTGVQQELAELSKHLTYVLRGAKLSSLDGSFDQEPHHHQFTQLDQIGVPYVLLLNTQTLQTGLLQLRSRDTTLCETIHVSDLPCYLTKIIYA</sequence>
<keyword evidence="3" id="KW-1185">Reference proteome</keyword>
<dbReference type="Pfam" id="PF03129">
    <property type="entry name" value="HGTP_anticodon"/>
    <property type="match status" value="1"/>
</dbReference>
<dbReference type="PANTHER" id="PTHR10745:SF8">
    <property type="entry name" value="DNA POLYMERASE SUBUNIT GAMMA-2, MITOCHONDRIAL"/>
    <property type="match status" value="1"/>
</dbReference>
<evidence type="ECO:0000259" key="1">
    <source>
        <dbReference type="Pfam" id="PF03129"/>
    </source>
</evidence>
<dbReference type="SUPFAM" id="SSF52954">
    <property type="entry name" value="Class II aaRS ABD-related"/>
    <property type="match status" value="1"/>
</dbReference>
<dbReference type="GO" id="GO:0006264">
    <property type="term" value="P:mitochondrial DNA replication"/>
    <property type="evidence" value="ECO:0007669"/>
    <property type="project" value="TreeGrafter"/>
</dbReference>
<dbReference type="Gene3D" id="3.30.930.10">
    <property type="entry name" value="Bira Bifunctional Protein, Domain 2"/>
    <property type="match status" value="1"/>
</dbReference>
<dbReference type="STRING" id="139723.A0A182MAF8"/>
<evidence type="ECO:0000313" key="3">
    <source>
        <dbReference type="Proteomes" id="UP000075883"/>
    </source>
</evidence>
<dbReference type="EnsemblMetazoa" id="ACUA013454-RA">
    <property type="protein sequence ID" value="ACUA013454-PA"/>
    <property type="gene ID" value="ACUA013454"/>
</dbReference>
<dbReference type="PANTHER" id="PTHR10745">
    <property type="entry name" value="GLYCYL-TRNA SYNTHETASE/DNA POLYMERASE SUBUNIT GAMMA-2"/>
    <property type="match status" value="1"/>
</dbReference>
<reference evidence="2" key="2">
    <citation type="submission" date="2020-05" db="UniProtKB">
        <authorList>
            <consortium name="EnsemblMetazoa"/>
        </authorList>
    </citation>
    <scope>IDENTIFICATION</scope>
    <source>
        <strain evidence="2">A-37</strain>
    </source>
</reference>
<name>A0A182MAF8_9DIPT</name>
<protein>
    <recommendedName>
        <fullName evidence="1">Anticodon-binding domain-containing protein</fullName>
    </recommendedName>
</protein>
<feature type="domain" description="Anticodon-binding" evidence="1">
    <location>
        <begin position="265"/>
        <end position="347"/>
    </location>
</feature>
<dbReference type="InterPro" id="IPR036621">
    <property type="entry name" value="Anticodon-bd_dom_sf"/>
</dbReference>
<dbReference type="EMBL" id="AXCM01000617">
    <property type="status" value="NOT_ANNOTATED_CDS"/>
    <property type="molecule type" value="Genomic_DNA"/>
</dbReference>
<dbReference type="GO" id="GO:0005739">
    <property type="term" value="C:mitochondrion"/>
    <property type="evidence" value="ECO:0007669"/>
    <property type="project" value="TreeGrafter"/>
</dbReference>
<proteinExistence type="predicted"/>
<dbReference type="Gene3D" id="3.40.50.800">
    <property type="entry name" value="Anticodon-binding domain"/>
    <property type="match status" value="1"/>
</dbReference>
<dbReference type="AlphaFoldDB" id="A0A182MAF8"/>
<dbReference type="InterPro" id="IPR027031">
    <property type="entry name" value="Gly-tRNA_synthase/POLG2"/>
</dbReference>
<dbReference type="VEuPathDB" id="VectorBase:ACUA013454"/>
<dbReference type="InterPro" id="IPR004154">
    <property type="entry name" value="Anticodon-bd"/>
</dbReference>